<evidence type="ECO:0000313" key="2">
    <source>
        <dbReference type="EMBL" id="EFE66792.2"/>
    </source>
</evidence>
<dbReference type="AlphaFoldDB" id="D5ZUC7"/>
<dbReference type="EMBL" id="DS999641">
    <property type="protein sequence ID" value="EFE66792.2"/>
    <property type="molecule type" value="Genomic_DNA"/>
</dbReference>
<accession>D5ZUC7</accession>
<name>D5ZUC7_STRV1</name>
<organism evidence="2 3">
    <name type="scientific">Streptomyces viridosporus (strain ATCC 14672 / DSM 40746 / JCM 4963 / KCTC 9882 / NRRL B-12104 / FH 1290)</name>
    <name type="common">Streptomyces ghanaensis</name>
    <dbReference type="NCBI Taxonomy" id="566461"/>
    <lineage>
        <taxon>Bacteria</taxon>
        <taxon>Bacillati</taxon>
        <taxon>Actinomycetota</taxon>
        <taxon>Actinomycetes</taxon>
        <taxon>Kitasatosporales</taxon>
        <taxon>Streptomycetaceae</taxon>
        <taxon>Streptomyces</taxon>
    </lineage>
</organism>
<evidence type="ECO:0000256" key="1">
    <source>
        <dbReference type="SAM" id="MobiDB-lite"/>
    </source>
</evidence>
<protein>
    <submittedName>
        <fullName evidence="2">Predicted protein</fullName>
    </submittedName>
</protein>
<evidence type="ECO:0000313" key="3">
    <source>
        <dbReference type="Proteomes" id="UP000003824"/>
    </source>
</evidence>
<sequence length="58" mass="6304">MERQERSLPWARRAGRPGLEGSGFPADGVTGRQTPRTARRERLAHGFRTAAASGEGAR</sequence>
<gene>
    <name evidence="2" type="ORF">SSFG_02041</name>
</gene>
<dbReference type="Proteomes" id="UP000003824">
    <property type="component" value="Unassembled WGS sequence"/>
</dbReference>
<proteinExistence type="predicted"/>
<reference evidence="3" key="1">
    <citation type="submission" date="2008-12" db="EMBL/GenBank/DDBJ databases">
        <title>Annotation of Streptomyces ghanaensis ATCC 14672.</title>
        <authorList>
            <consortium name="The Broad Institute Genome Sequencing Platform"/>
            <consortium name="Broad Institute Microbial Sequencing Center"/>
            <person name="Fischbach M."/>
            <person name="Ward D."/>
            <person name="Young S."/>
            <person name="Kodira C.D."/>
            <person name="Zeng Q."/>
            <person name="Koehrsen M."/>
            <person name="Godfrey P."/>
            <person name="Alvarado L."/>
            <person name="Berlin A.M."/>
            <person name="Borenstein D."/>
            <person name="Chen Z."/>
            <person name="Engels R."/>
            <person name="Freedman E."/>
            <person name="Gellesch M."/>
            <person name="Goldberg J."/>
            <person name="Griggs A."/>
            <person name="Gujja S."/>
            <person name="Heiman D.I."/>
            <person name="Hepburn T.A."/>
            <person name="Howarth C."/>
            <person name="Jen D."/>
            <person name="Larson L."/>
            <person name="Lewis B."/>
            <person name="Mehta T."/>
            <person name="Park D."/>
            <person name="Pearson M."/>
            <person name="Roberts A."/>
            <person name="Saif S."/>
            <person name="Shea T.D."/>
            <person name="Shenoy N."/>
            <person name="Sisk P."/>
            <person name="Stolte C."/>
            <person name="Sykes S.N."/>
            <person name="Walk T."/>
            <person name="White J."/>
            <person name="Yandava C."/>
            <person name="Straight P."/>
            <person name="Clardy J."/>
            <person name="Hung D."/>
            <person name="Kolter R."/>
            <person name="Mekalanos J."/>
            <person name="Walker S."/>
            <person name="Walsh C.T."/>
            <person name="Wieland B.L.C."/>
            <person name="Ilzarbe M."/>
            <person name="Galagan J."/>
            <person name="Nusbaum C."/>
            <person name="Birren B."/>
        </authorList>
    </citation>
    <scope>NUCLEOTIDE SEQUENCE [LARGE SCALE GENOMIC DNA]</scope>
    <source>
        <strain evidence="3">ATCC 14672 / DSM 40746 / JCM 4963 / KCTC 9882 / NRRL B-12104 / FH 1290</strain>
    </source>
</reference>
<feature type="region of interest" description="Disordered" evidence="1">
    <location>
        <begin position="1"/>
        <end position="58"/>
    </location>
</feature>